<proteinExistence type="inferred from homology"/>
<evidence type="ECO:0000259" key="6">
    <source>
        <dbReference type="Pfam" id="PF02953"/>
    </source>
</evidence>
<gene>
    <name evidence="7" type="ORF">BCR42DRAFT_457262</name>
</gene>
<accession>A0A1X2HX50</accession>
<dbReference type="EMBL" id="MCGE01000052">
    <property type="protein sequence ID" value="ORZ04270.1"/>
    <property type="molecule type" value="Genomic_DNA"/>
</dbReference>
<keyword evidence="2 5" id="KW-0999">Mitochondrion inner membrane</keyword>
<dbReference type="GO" id="GO:0005743">
    <property type="term" value="C:mitochondrial inner membrane"/>
    <property type="evidence" value="ECO:0007669"/>
    <property type="project" value="UniProtKB-SubCell"/>
</dbReference>
<evidence type="ECO:0000313" key="8">
    <source>
        <dbReference type="Proteomes" id="UP000193560"/>
    </source>
</evidence>
<evidence type="ECO:0000256" key="3">
    <source>
        <dbReference type="ARBA" id="ARBA00022927"/>
    </source>
</evidence>
<comment type="similarity">
    <text evidence="1 5">Belongs to the small Tim family.</text>
</comment>
<organism evidence="7 8">
    <name type="scientific">Absidia repens</name>
    <dbReference type="NCBI Taxonomy" id="90262"/>
    <lineage>
        <taxon>Eukaryota</taxon>
        <taxon>Fungi</taxon>
        <taxon>Fungi incertae sedis</taxon>
        <taxon>Mucoromycota</taxon>
        <taxon>Mucoromycotina</taxon>
        <taxon>Mucoromycetes</taxon>
        <taxon>Mucorales</taxon>
        <taxon>Cunninghamellaceae</taxon>
        <taxon>Absidia</taxon>
    </lineage>
</organism>
<evidence type="ECO:0000256" key="2">
    <source>
        <dbReference type="ARBA" id="ARBA00022792"/>
    </source>
</evidence>
<dbReference type="Pfam" id="PF02953">
    <property type="entry name" value="zf-Tim10_DDP"/>
    <property type="match status" value="1"/>
</dbReference>
<name>A0A1X2HX50_9FUNG</name>
<keyword evidence="5" id="KW-1015">Disulfide bond</keyword>
<dbReference type="GO" id="GO:0015031">
    <property type="term" value="P:protein transport"/>
    <property type="evidence" value="ECO:0007669"/>
    <property type="project" value="UniProtKB-KW"/>
</dbReference>
<keyword evidence="5" id="KW-0496">Mitochondrion</keyword>
<dbReference type="AlphaFoldDB" id="A0A1X2HX50"/>
<comment type="domain">
    <text evidence="5">The twin CX3C motif contains 4 conserved Cys residues that form 2 disulfide bonds in the mitochondrial intermembrane space.</text>
</comment>
<evidence type="ECO:0000256" key="5">
    <source>
        <dbReference type="RuleBase" id="RU367043"/>
    </source>
</evidence>
<dbReference type="STRING" id="90262.A0A1X2HX50"/>
<keyword evidence="8" id="KW-1185">Reference proteome</keyword>
<dbReference type="OrthoDB" id="344165at2759"/>
<protein>
    <recommendedName>
        <fullName evidence="5">Mitochondrial import inner membrane translocase subunit</fullName>
    </recommendedName>
</protein>
<dbReference type="InterPro" id="IPR004217">
    <property type="entry name" value="Tim10-like"/>
</dbReference>
<keyword evidence="2 5" id="KW-0472">Membrane</keyword>
<sequence>MSQQQPQFSENDQRELAQFLEAENAKARVQQTVHTLTDSCWDKCISKVNNKLERSEEACLSNCVERFLDTSLFIVKRLEDLRGSGM</sequence>
<dbReference type="Proteomes" id="UP000193560">
    <property type="component" value="Unassembled WGS sequence"/>
</dbReference>
<keyword evidence="5" id="KW-0813">Transport</keyword>
<reference evidence="7 8" key="1">
    <citation type="submission" date="2016-07" db="EMBL/GenBank/DDBJ databases">
        <title>Pervasive Adenine N6-methylation of Active Genes in Fungi.</title>
        <authorList>
            <consortium name="DOE Joint Genome Institute"/>
            <person name="Mondo S.J."/>
            <person name="Dannebaum R.O."/>
            <person name="Kuo R.C."/>
            <person name="Labutti K."/>
            <person name="Haridas S."/>
            <person name="Kuo A."/>
            <person name="Salamov A."/>
            <person name="Ahrendt S.R."/>
            <person name="Lipzen A."/>
            <person name="Sullivan W."/>
            <person name="Andreopoulos W.B."/>
            <person name="Clum A."/>
            <person name="Lindquist E."/>
            <person name="Daum C."/>
            <person name="Ramamoorthy G.K."/>
            <person name="Gryganskyi A."/>
            <person name="Culley D."/>
            <person name="Magnuson J.K."/>
            <person name="James T.Y."/>
            <person name="O'Malley M.A."/>
            <person name="Stajich J.E."/>
            <person name="Spatafora J.W."/>
            <person name="Visel A."/>
            <person name="Grigoriev I.V."/>
        </authorList>
    </citation>
    <scope>NUCLEOTIDE SEQUENCE [LARGE SCALE GENOMIC DNA]</scope>
    <source>
        <strain evidence="7 8">NRRL 1336</strain>
    </source>
</reference>
<keyword evidence="3 5" id="KW-0653">Protein transport</keyword>
<dbReference type="InterPro" id="IPR035427">
    <property type="entry name" value="Tim10-like_dom_sf"/>
</dbReference>
<comment type="function">
    <text evidence="5">Mitochondrial intermembrane chaperone that participates in the import and insertion of some multi-pass transmembrane proteins into the mitochondrial inner membrane. Also required for the transfer of beta-barrel precursors from the TOM complex to the sorting and assembly machinery (SAM complex) of the outer membrane. Acts as a chaperone-like protein that protects the hydrophobic precursors from aggregation and guide them through the mitochondrial intermembrane space.</text>
</comment>
<keyword evidence="4 5" id="KW-0811">Translocation</keyword>
<keyword evidence="5" id="KW-0143">Chaperone</keyword>
<comment type="caution">
    <text evidence="7">The sequence shown here is derived from an EMBL/GenBank/DDBJ whole genome shotgun (WGS) entry which is preliminary data.</text>
</comment>
<comment type="subcellular location">
    <subcellularLocation>
        <location evidence="5">Mitochondrion inner membrane</location>
        <topology evidence="5">Peripheral membrane protein</topology>
        <orientation evidence="5">Intermembrane side</orientation>
    </subcellularLocation>
</comment>
<evidence type="ECO:0000256" key="4">
    <source>
        <dbReference type="ARBA" id="ARBA00023010"/>
    </source>
</evidence>
<evidence type="ECO:0000256" key="1">
    <source>
        <dbReference type="ARBA" id="ARBA00006720"/>
    </source>
</evidence>
<feature type="domain" description="Tim10-like" evidence="6">
    <location>
        <begin position="18"/>
        <end position="79"/>
    </location>
</feature>
<dbReference type="SUPFAM" id="SSF144122">
    <property type="entry name" value="Tim10-like"/>
    <property type="match status" value="1"/>
</dbReference>
<comment type="subunit">
    <text evidence="5">Heterohexamer.</text>
</comment>
<dbReference type="Gene3D" id="1.10.287.810">
    <property type="entry name" value="Mitochondrial import inner membrane translocase subunit tim13 like domains"/>
    <property type="match status" value="1"/>
</dbReference>
<evidence type="ECO:0000313" key="7">
    <source>
        <dbReference type="EMBL" id="ORZ04270.1"/>
    </source>
</evidence>